<dbReference type="EMBL" id="BGPR01012465">
    <property type="protein sequence ID" value="GBN56185.1"/>
    <property type="molecule type" value="Genomic_DNA"/>
</dbReference>
<keyword evidence="3" id="KW-1185">Reference proteome</keyword>
<sequence length="207" mass="23381">MDSQSGSPTYKQIKSMFLRFKTAYGGHSNFLKFFESQSPSIQNEINSRSSRENLDKIMTLHYITPPASQCLEPFGSFPVWMDGGPATLPQYKCCPQGSCTDPAYWNFVANEILSNIWPQRIHLQAFADDSIFLIEADTKAKVEQLANQALSIFKACTDPQQLQFSTEKSSYFHFNKNRNGPAGPQGSDGVYHIPHTKLNYKISRHSN</sequence>
<dbReference type="Proteomes" id="UP000499080">
    <property type="component" value="Unassembled WGS sequence"/>
</dbReference>
<protein>
    <recommendedName>
        <fullName evidence="1">Reverse transcriptase domain-containing protein</fullName>
    </recommendedName>
</protein>
<evidence type="ECO:0000313" key="2">
    <source>
        <dbReference type="EMBL" id="GBN56185.1"/>
    </source>
</evidence>
<name>A0A4Y2PWA5_ARAVE</name>
<proteinExistence type="predicted"/>
<accession>A0A4Y2PWA5</accession>
<organism evidence="2 3">
    <name type="scientific">Araneus ventricosus</name>
    <name type="common">Orbweaver spider</name>
    <name type="synonym">Epeira ventricosa</name>
    <dbReference type="NCBI Taxonomy" id="182803"/>
    <lineage>
        <taxon>Eukaryota</taxon>
        <taxon>Metazoa</taxon>
        <taxon>Ecdysozoa</taxon>
        <taxon>Arthropoda</taxon>
        <taxon>Chelicerata</taxon>
        <taxon>Arachnida</taxon>
        <taxon>Araneae</taxon>
        <taxon>Araneomorphae</taxon>
        <taxon>Entelegynae</taxon>
        <taxon>Araneoidea</taxon>
        <taxon>Araneidae</taxon>
        <taxon>Araneus</taxon>
    </lineage>
</organism>
<reference evidence="2 3" key="1">
    <citation type="journal article" date="2019" name="Sci. Rep.">
        <title>Orb-weaving spider Araneus ventricosus genome elucidates the spidroin gene catalogue.</title>
        <authorList>
            <person name="Kono N."/>
            <person name="Nakamura H."/>
            <person name="Ohtoshi R."/>
            <person name="Moran D.A.P."/>
            <person name="Shinohara A."/>
            <person name="Yoshida Y."/>
            <person name="Fujiwara M."/>
            <person name="Mori M."/>
            <person name="Tomita M."/>
            <person name="Arakawa K."/>
        </authorList>
    </citation>
    <scope>NUCLEOTIDE SEQUENCE [LARGE SCALE GENOMIC DNA]</scope>
</reference>
<dbReference type="Pfam" id="PF00078">
    <property type="entry name" value="RVT_1"/>
    <property type="match status" value="1"/>
</dbReference>
<comment type="caution">
    <text evidence="2">The sequence shown here is derived from an EMBL/GenBank/DDBJ whole genome shotgun (WGS) entry which is preliminary data.</text>
</comment>
<evidence type="ECO:0000259" key="1">
    <source>
        <dbReference type="Pfam" id="PF00078"/>
    </source>
</evidence>
<feature type="domain" description="Reverse transcriptase" evidence="1">
    <location>
        <begin position="67"/>
        <end position="173"/>
    </location>
</feature>
<dbReference type="InterPro" id="IPR000477">
    <property type="entry name" value="RT_dom"/>
</dbReference>
<gene>
    <name evidence="2" type="ORF">AVEN_94269_1</name>
</gene>
<evidence type="ECO:0000313" key="3">
    <source>
        <dbReference type="Proteomes" id="UP000499080"/>
    </source>
</evidence>
<dbReference type="AlphaFoldDB" id="A0A4Y2PWA5"/>